<dbReference type="PANTHER" id="PTHR11496">
    <property type="entry name" value="ALCOHOL DEHYDROGENASE"/>
    <property type="match status" value="1"/>
</dbReference>
<dbReference type="PANTHER" id="PTHR11496:SF102">
    <property type="entry name" value="ALCOHOL DEHYDROGENASE 4"/>
    <property type="match status" value="1"/>
</dbReference>
<dbReference type="Pfam" id="PF00465">
    <property type="entry name" value="Fe-ADH"/>
    <property type="match status" value="1"/>
</dbReference>
<dbReference type="AlphaFoldDB" id="A0A081C3N4"/>
<feature type="domain" description="Carbamoyl phosphate synthase ATP-binding" evidence="4">
    <location>
        <begin position="286"/>
        <end position="293"/>
    </location>
</feature>
<dbReference type="GO" id="GO:0046872">
    <property type="term" value="F:metal ion binding"/>
    <property type="evidence" value="ECO:0007669"/>
    <property type="project" value="InterPro"/>
</dbReference>
<dbReference type="PROSITE" id="PS00913">
    <property type="entry name" value="ADH_IRON_1"/>
    <property type="match status" value="1"/>
</dbReference>
<evidence type="ECO:0000313" key="6">
    <source>
        <dbReference type="Proteomes" id="UP000030661"/>
    </source>
</evidence>
<dbReference type="PROSITE" id="PS00867">
    <property type="entry name" value="CPSASE_2"/>
    <property type="match status" value="1"/>
</dbReference>
<keyword evidence="6" id="KW-1185">Reference proteome</keyword>
<keyword evidence="2" id="KW-0560">Oxidoreductase</keyword>
<dbReference type="Pfam" id="PF25137">
    <property type="entry name" value="ADH_Fe_C"/>
    <property type="match status" value="1"/>
</dbReference>
<dbReference type="EMBL" id="DF820469">
    <property type="protein sequence ID" value="GAK59189.1"/>
    <property type="molecule type" value="Genomic_DNA"/>
</dbReference>
<comment type="similarity">
    <text evidence="1">Belongs to the iron-containing alcohol dehydrogenase family.</text>
</comment>
<dbReference type="SUPFAM" id="SSF56796">
    <property type="entry name" value="Dehydroquinate synthase-like"/>
    <property type="match status" value="1"/>
</dbReference>
<dbReference type="InterPro" id="IPR001670">
    <property type="entry name" value="ADH_Fe/GldA"/>
</dbReference>
<sequence>MKFEFATAAQILFGAGRLQEIGDIAADFGTRAFVITGRTPERAAQLLKILQKKGIGYGTFAVTGEPTIEMVQQGVQQAREQQCNLVIGFGGGSVMDTGKAVAGLLTNGGEPLDYLEVIGKGQKITKAAAPYIAIPTTAGPGTEVTRNAVIKSTQHQVKVSMRSPFLLPRVALIDPELTYMLPPEITASTGLDAFTQVIEPYVSNKANPLTDALCREGMQRAARSLRQVYKHGADTAAREDMAIVSLFGGLALANAQLGAVHGFAGPLGGMFPAPHGAICARVLPYVIEMNVRALQARQPDSLALQRYDEIARMLTGTPNATATDAVKWVQELCDALQVPALAQYGMTAADIPVLVEKSAKASSMKGNPLVLTTEELTEILEQAL</sequence>
<dbReference type="FunFam" id="3.40.50.1970:FF:000003">
    <property type="entry name" value="Alcohol dehydrogenase, iron-containing"/>
    <property type="match status" value="1"/>
</dbReference>
<dbReference type="GO" id="GO:0005524">
    <property type="term" value="F:ATP binding"/>
    <property type="evidence" value="ECO:0007669"/>
    <property type="project" value="InterPro"/>
</dbReference>
<organism evidence="5">
    <name type="scientific">Vecturithrix granuli</name>
    <dbReference type="NCBI Taxonomy" id="1499967"/>
    <lineage>
        <taxon>Bacteria</taxon>
        <taxon>Candidatus Moduliflexota</taxon>
        <taxon>Candidatus Vecturitrichia</taxon>
        <taxon>Candidatus Vecturitrichales</taxon>
        <taxon>Candidatus Vecturitrichaceae</taxon>
        <taxon>Candidatus Vecturithrix</taxon>
    </lineage>
</organism>
<accession>A0A081C3N4</accession>
<keyword evidence="3" id="KW-0520">NAD</keyword>
<name>A0A081C3N4_VECG1</name>
<dbReference type="InterPro" id="IPR005479">
    <property type="entry name" value="CPAse_ATP-bd"/>
</dbReference>
<evidence type="ECO:0000256" key="1">
    <source>
        <dbReference type="ARBA" id="ARBA00007358"/>
    </source>
</evidence>
<dbReference type="HOGENOM" id="CLU_007207_0_0_0"/>
<gene>
    <name evidence="5" type="ORF">U27_06166</name>
</gene>
<evidence type="ECO:0000256" key="3">
    <source>
        <dbReference type="ARBA" id="ARBA00023027"/>
    </source>
</evidence>
<evidence type="ECO:0000313" key="5">
    <source>
        <dbReference type="EMBL" id="GAK59189.1"/>
    </source>
</evidence>
<reference evidence="5" key="1">
    <citation type="journal article" date="2015" name="PeerJ">
        <title>First genomic representation of candidate bacterial phylum KSB3 points to enhanced environmental sensing as a trigger of wastewater bulking.</title>
        <authorList>
            <person name="Sekiguchi Y."/>
            <person name="Ohashi A."/>
            <person name="Parks D.H."/>
            <person name="Yamauchi T."/>
            <person name="Tyson G.W."/>
            <person name="Hugenholtz P."/>
        </authorList>
    </citation>
    <scope>NUCLEOTIDE SEQUENCE [LARGE SCALE GENOMIC DNA]</scope>
</reference>
<dbReference type="InterPro" id="IPR018211">
    <property type="entry name" value="ADH_Fe_CS"/>
</dbReference>
<dbReference type="Gene3D" id="3.40.50.1970">
    <property type="match status" value="1"/>
</dbReference>
<dbReference type="GO" id="GO:0004022">
    <property type="term" value="F:alcohol dehydrogenase (NAD+) activity"/>
    <property type="evidence" value="ECO:0007669"/>
    <property type="project" value="TreeGrafter"/>
</dbReference>
<evidence type="ECO:0000256" key="2">
    <source>
        <dbReference type="ARBA" id="ARBA00023002"/>
    </source>
</evidence>
<dbReference type="Gene3D" id="1.20.1090.10">
    <property type="entry name" value="Dehydroquinate synthase-like - alpha domain"/>
    <property type="match status" value="1"/>
</dbReference>
<dbReference type="CDD" id="cd08183">
    <property type="entry name" value="Fe-ADH-like"/>
    <property type="match status" value="1"/>
</dbReference>
<protein>
    <submittedName>
        <fullName evidence="5">Iron-containing alcohol dehydrogenase</fullName>
    </submittedName>
</protein>
<dbReference type="Proteomes" id="UP000030661">
    <property type="component" value="Unassembled WGS sequence"/>
</dbReference>
<evidence type="ECO:0000259" key="4">
    <source>
        <dbReference type="PROSITE" id="PS00867"/>
    </source>
</evidence>
<dbReference type="STRING" id="1499967.U27_06166"/>
<dbReference type="eggNOG" id="COG1454">
    <property type="taxonomic scope" value="Bacteria"/>
</dbReference>
<proteinExistence type="inferred from homology"/>
<dbReference type="InterPro" id="IPR056798">
    <property type="entry name" value="ADH_Fe_C"/>
</dbReference>
<dbReference type="InterPro" id="IPR039697">
    <property type="entry name" value="Alcohol_dehydrogenase_Fe"/>
</dbReference>